<keyword evidence="17" id="KW-1185">Reference proteome</keyword>
<dbReference type="SMART" id="SM00304">
    <property type="entry name" value="HAMP"/>
    <property type="match status" value="1"/>
</dbReference>
<gene>
    <name evidence="16" type="ORF">GCM10007157_32820</name>
</gene>
<comment type="subcellular location">
    <subcellularLocation>
        <location evidence="1">Cell inner membrane</location>
        <topology evidence="1">Multi-pass membrane protein</topology>
    </subcellularLocation>
</comment>
<dbReference type="PROSITE" id="PS50111">
    <property type="entry name" value="CHEMOTAXIS_TRANSDUC_2"/>
    <property type="match status" value="1"/>
</dbReference>
<evidence type="ECO:0000256" key="8">
    <source>
        <dbReference type="ARBA" id="ARBA00023136"/>
    </source>
</evidence>
<keyword evidence="2" id="KW-1003">Cell membrane</keyword>
<keyword evidence="6 13" id="KW-0812">Transmembrane</keyword>
<feature type="region of interest" description="Disordered" evidence="12">
    <location>
        <begin position="528"/>
        <end position="551"/>
    </location>
</feature>
<sequence>MILKKLENISLRNLSLAALLLMAGCLLMFAALAWHIMQQSQRDLASLEQVNVQQASSLNRLHIASLEGLNRMDRALERQLRPSLGDPIAALEAVEYELNEMSQALESFLQATQDSPYSALRDAIGERANQLLASMDAQRNAITTGDRSGYRQITLEAMDHSEALAGHARAFYQVADQQGVSLMQDAEQRAGMVAAGLALGMAVSLALMGALIWLGHFQLLQPIRHLIGHFRHMAEGDLSAEVPARGNNEIGQLYAALGVMQNSLIETVKQLHDNSQHVFQSAQRLALGNEDLATRTHQQTTSLDNTATNVHTLTDSVAHTAEHALKAKELTEHATTQAQQSHHTMEAFLSTMEEIDAHAKQVNDIVNVINGISFQTNLLALNASVEAARAGEQGRGFAVVAAEVRSLATRSAEAATQIRSLLASSNTSIERGNQLSRDANQQFEEMVGSISTTHRLITDIAEAAHLQHQNIEEINETLQEQTQVTQANARQVDATAQDAMSLESAAEGMREQAARFKISQRPQAVGYQWRAADSSSSSPIKHTQREPALLE</sequence>
<dbReference type="Gene3D" id="1.10.287.950">
    <property type="entry name" value="Methyl-accepting chemotaxis protein"/>
    <property type="match status" value="1"/>
</dbReference>
<organism evidence="16 17">
    <name type="scientific">Vreelandella hamiltonii</name>
    <dbReference type="NCBI Taxonomy" id="502829"/>
    <lineage>
        <taxon>Bacteria</taxon>
        <taxon>Pseudomonadati</taxon>
        <taxon>Pseudomonadota</taxon>
        <taxon>Gammaproteobacteria</taxon>
        <taxon>Oceanospirillales</taxon>
        <taxon>Halomonadaceae</taxon>
        <taxon>Vreelandella</taxon>
    </lineage>
</organism>
<evidence type="ECO:0000256" key="11">
    <source>
        <dbReference type="PROSITE-ProRule" id="PRU00284"/>
    </source>
</evidence>
<dbReference type="CDD" id="cd11386">
    <property type="entry name" value="MCP_signal"/>
    <property type="match status" value="1"/>
</dbReference>
<evidence type="ECO:0000256" key="3">
    <source>
        <dbReference type="ARBA" id="ARBA00022481"/>
    </source>
</evidence>
<evidence type="ECO:0000256" key="6">
    <source>
        <dbReference type="ARBA" id="ARBA00022692"/>
    </source>
</evidence>
<keyword evidence="4" id="KW-0145">Chemotaxis</keyword>
<dbReference type="PROSITE" id="PS50885">
    <property type="entry name" value="HAMP"/>
    <property type="match status" value="1"/>
</dbReference>
<evidence type="ECO:0000256" key="10">
    <source>
        <dbReference type="ARBA" id="ARBA00029447"/>
    </source>
</evidence>
<dbReference type="PRINTS" id="PR00260">
    <property type="entry name" value="CHEMTRNSDUCR"/>
</dbReference>
<name>A0A8H9LUA4_9GAMM</name>
<keyword evidence="3" id="KW-0488">Methylation</keyword>
<protein>
    <submittedName>
        <fullName evidence="16">Methyl-accepting chemotaxis protein II</fullName>
    </submittedName>
</protein>
<dbReference type="InterPro" id="IPR003660">
    <property type="entry name" value="HAMP_dom"/>
</dbReference>
<feature type="domain" description="HAMP" evidence="15">
    <location>
        <begin position="217"/>
        <end position="269"/>
    </location>
</feature>
<evidence type="ECO:0000256" key="5">
    <source>
        <dbReference type="ARBA" id="ARBA00022519"/>
    </source>
</evidence>
<evidence type="ECO:0000259" key="14">
    <source>
        <dbReference type="PROSITE" id="PS50111"/>
    </source>
</evidence>
<dbReference type="PANTHER" id="PTHR43531">
    <property type="entry name" value="PROTEIN ICFG"/>
    <property type="match status" value="1"/>
</dbReference>
<evidence type="ECO:0000256" key="12">
    <source>
        <dbReference type="SAM" id="MobiDB-lite"/>
    </source>
</evidence>
<dbReference type="GO" id="GO:0007165">
    <property type="term" value="P:signal transduction"/>
    <property type="evidence" value="ECO:0007669"/>
    <property type="project" value="UniProtKB-KW"/>
</dbReference>
<evidence type="ECO:0000256" key="13">
    <source>
        <dbReference type="SAM" id="Phobius"/>
    </source>
</evidence>
<dbReference type="InterPro" id="IPR051310">
    <property type="entry name" value="MCP_chemotaxis"/>
</dbReference>
<dbReference type="Proteomes" id="UP000623776">
    <property type="component" value="Unassembled WGS sequence"/>
</dbReference>
<dbReference type="InterPro" id="IPR003122">
    <property type="entry name" value="Tar_rcpt_lig-bd"/>
</dbReference>
<evidence type="ECO:0000256" key="7">
    <source>
        <dbReference type="ARBA" id="ARBA00022989"/>
    </source>
</evidence>
<dbReference type="Pfam" id="PF00672">
    <property type="entry name" value="HAMP"/>
    <property type="match status" value="1"/>
</dbReference>
<dbReference type="InterPro" id="IPR004089">
    <property type="entry name" value="MCPsignal_dom"/>
</dbReference>
<dbReference type="PROSITE" id="PS51257">
    <property type="entry name" value="PROKAR_LIPOPROTEIN"/>
    <property type="match status" value="1"/>
</dbReference>
<evidence type="ECO:0000256" key="1">
    <source>
        <dbReference type="ARBA" id="ARBA00004429"/>
    </source>
</evidence>
<keyword evidence="5" id="KW-0997">Cell inner membrane</keyword>
<dbReference type="EMBL" id="BMXN01000030">
    <property type="protein sequence ID" value="GGW39339.1"/>
    <property type="molecule type" value="Genomic_DNA"/>
</dbReference>
<evidence type="ECO:0000256" key="4">
    <source>
        <dbReference type="ARBA" id="ARBA00022500"/>
    </source>
</evidence>
<dbReference type="PANTHER" id="PTHR43531:SF11">
    <property type="entry name" value="METHYL-ACCEPTING CHEMOTAXIS PROTEIN 3"/>
    <property type="match status" value="1"/>
</dbReference>
<keyword evidence="9 11" id="KW-0807">Transducer</keyword>
<dbReference type="CDD" id="cd06225">
    <property type="entry name" value="HAMP"/>
    <property type="match status" value="1"/>
</dbReference>
<accession>A0A8H9LUA4</accession>
<evidence type="ECO:0000256" key="9">
    <source>
        <dbReference type="ARBA" id="ARBA00023224"/>
    </source>
</evidence>
<dbReference type="SMART" id="SM00283">
    <property type="entry name" value="MA"/>
    <property type="match status" value="1"/>
</dbReference>
<proteinExistence type="inferred from homology"/>
<reference evidence="17" key="1">
    <citation type="journal article" date="2019" name="Int. J. Syst. Evol. Microbiol.">
        <title>The Global Catalogue of Microorganisms (GCM) 10K type strain sequencing project: providing services to taxonomists for standard genome sequencing and annotation.</title>
        <authorList>
            <consortium name="The Broad Institute Genomics Platform"/>
            <consortium name="The Broad Institute Genome Sequencing Center for Infectious Disease"/>
            <person name="Wu L."/>
            <person name="Ma J."/>
        </authorList>
    </citation>
    <scope>NUCLEOTIDE SEQUENCE [LARGE SCALE GENOMIC DNA]</scope>
    <source>
        <strain evidence="17">KCTC 22154</strain>
    </source>
</reference>
<dbReference type="Pfam" id="PF00015">
    <property type="entry name" value="MCPsignal"/>
    <property type="match status" value="1"/>
</dbReference>
<keyword evidence="7 13" id="KW-1133">Transmembrane helix</keyword>
<dbReference type="GO" id="GO:0006935">
    <property type="term" value="P:chemotaxis"/>
    <property type="evidence" value="ECO:0007669"/>
    <property type="project" value="UniProtKB-KW"/>
</dbReference>
<dbReference type="Pfam" id="PF02203">
    <property type="entry name" value="TarH"/>
    <property type="match status" value="1"/>
</dbReference>
<feature type="transmembrane region" description="Helical" evidence="13">
    <location>
        <begin position="190"/>
        <end position="214"/>
    </location>
</feature>
<dbReference type="InterPro" id="IPR004090">
    <property type="entry name" value="Chemotax_Me-accpt_rcpt"/>
</dbReference>
<evidence type="ECO:0000256" key="2">
    <source>
        <dbReference type="ARBA" id="ARBA00022475"/>
    </source>
</evidence>
<evidence type="ECO:0000313" key="17">
    <source>
        <dbReference type="Proteomes" id="UP000623776"/>
    </source>
</evidence>
<dbReference type="FunFam" id="1.10.287.950:FF:000001">
    <property type="entry name" value="Methyl-accepting chemotaxis sensory transducer"/>
    <property type="match status" value="1"/>
</dbReference>
<dbReference type="SUPFAM" id="SSF58104">
    <property type="entry name" value="Methyl-accepting chemotaxis protein (MCP) signaling domain"/>
    <property type="match status" value="1"/>
</dbReference>
<dbReference type="AlphaFoldDB" id="A0A8H9LUA4"/>
<evidence type="ECO:0000259" key="15">
    <source>
        <dbReference type="PROSITE" id="PS50885"/>
    </source>
</evidence>
<comment type="similarity">
    <text evidence="10">Belongs to the methyl-accepting chemotaxis (MCP) protein family.</text>
</comment>
<comment type="caution">
    <text evidence="16">The sequence shown here is derived from an EMBL/GenBank/DDBJ whole genome shotgun (WGS) entry which is preliminary data.</text>
</comment>
<evidence type="ECO:0000313" key="16">
    <source>
        <dbReference type="EMBL" id="GGW39339.1"/>
    </source>
</evidence>
<dbReference type="GO" id="GO:0005886">
    <property type="term" value="C:plasma membrane"/>
    <property type="evidence" value="ECO:0007669"/>
    <property type="project" value="UniProtKB-SubCell"/>
</dbReference>
<dbReference type="RefSeq" id="WP_189464163.1">
    <property type="nucleotide sequence ID" value="NZ_BMXN01000030.1"/>
</dbReference>
<dbReference type="GO" id="GO:0004888">
    <property type="term" value="F:transmembrane signaling receptor activity"/>
    <property type="evidence" value="ECO:0007669"/>
    <property type="project" value="InterPro"/>
</dbReference>
<feature type="domain" description="Methyl-accepting transducer" evidence="14">
    <location>
        <begin position="274"/>
        <end position="496"/>
    </location>
</feature>
<keyword evidence="8 13" id="KW-0472">Membrane</keyword>